<accession>A0A8J6NAY6</accession>
<evidence type="ECO:0000313" key="1">
    <source>
        <dbReference type="EMBL" id="MBC8208699.1"/>
    </source>
</evidence>
<comment type="caution">
    <text evidence="1">The sequence shown here is derived from an EMBL/GenBank/DDBJ whole genome shotgun (WGS) entry which is preliminary data.</text>
</comment>
<sequence>MGTILAIFGIGNCIFPTPDLCAVDKFLGVNWLKLKRIWRLVAFWHDLCNKKVISSLLSPGKSQSHLCGIGFFRIVSLVALKVIMQKCLFARDPCCT</sequence>
<proteinExistence type="predicted"/>
<gene>
    <name evidence="1" type="ORF">H8E79_05985</name>
</gene>
<dbReference type="Proteomes" id="UP000599024">
    <property type="component" value="Unassembled WGS sequence"/>
</dbReference>
<dbReference type="EMBL" id="JACNLK010000049">
    <property type="protein sequence ID" value="MBC8208699.1"/>
    <property type="molecule type" value="Genomic_DNA"/>
</dbReference>
<organism evidence="1 2">
    <name type="scientific">Candidatus Desulfatifera sulfidica</name>
    <dbReference type="NCBI Taxonomy" id="2841691"/>
    <lineage>
        <taxon>Bacteria</taxon>
        <taxon>Pseudomonadati</taxon>
        <taxon>Thermodesulfobacteriota</taxon>
        <taxon>Desulfobulbia</taxon>
        <taxon>Desulfobulbales</taxon>
        <taxon>Desulfobulbaceae</taxon>
        <taxon>Candidatus Desulfatifera</taxon>
    </lineage>
</organism>
<protein>
    <submittedName>
        <fullName evidence="1">Uncharacterized protein</fullName>
    </submittedName>
</protein>
<reference evidence="1 2" key="1">
    <citation type="submission" date="2020-08" db="EMBL/GenBank/DDBJ databases">
        <title>Bridging the membrane lipid divide: bacteria of the FCB group superphylum have the potential to synthesize archaeal ether lipids.</title>
        <authorList>
            <person name="Villanueva L."/>
            <person name="Von Meijenfeldt F.A.B."/>
            <person name="Westbye A.B."/>
            <person name="Yadav S."/>
            <person name="Hopmans E.C."/>
            <person name="Dutilh B.E."/>
            <person name="Sinninghe Damste J.S."/>
        </authorList>
    </citation>
    <scope>NUCLEOTIDE SEQUENCE [LARGE SCALE GENOMIC DNA]</scope>
    <source>
        <strain evidence="1">NIOZ-UU81</strain>
    </source>
</reference>
<name>A0A8J6NAY6_9BACT</name>
<dbReference type="AlphaFoldDB" id="A0A8J6NAY6"/>
<evidence type="ECO:0000313" key="2">
    <source>
        <dbReference type="Proteomes" id="UP000599024"/>
    </source>
</evidence>